<dbReference type="Gene3D" id="1.10.10.10">
    <property type="entry name" value="Winged helix-like DNA-binding domain superfamily/Winged helix DNA-binding domain"/>
    <property type="match status" value="1"/>
</dbReference>
<keyword evidence="7" id="KW-1185">Reference proteome</keyword>
<evidence type="ECO:0000259" key="4">
    <source>
        <dbReference type="PROSITE" id="PS50042"/>
    </source>
</evidence>
<dbReference type="InterPro" id="IPR014710">
    <property type="entry name" value="RmlC-like_jellyroll"/>
</dbReference>
<feature type="domain" description="Cyclic nucleotide-binding" evidence="4">
    <location>
        <begin position="9"/>
        <end position="116"/>
    </location>
</feature>
<reference evidence="6" key="1">
    <citation type="submission" date="2016-01" db="EMBL/GenBank/DDBJ databases">
        <authorList>
            <person name="Peeters C."/>
        </authorList>
    </citation>
    <scope>NUCLEOTIDE SEQUENCE [LARGE SCALE GENOMIC DNA]</scope>
    <source>
        <strain evidence="6">LMG 22940</strain>
    </source>
</reference>
<accession>A0A158KBZ6</accession>
<protein>
    <submittedName>
        <fullName evidence="6">Transcriptional regulator</fullName>
    </submittedName>
</protein>
<dbReference type="AlphaFoldDB" id="A0A158KBZ6"/>
<sequence>MQAFAENPWFGSLPKAEADALLRAGRPMKLGQGTFLYQQGDSFDEPFGAFFGVVKGLIKLSILHHDGNEAIIAVVEAGNWFGEVAILDPFPRAHTAVALEDSELLSIGADAFNALMSQNAFAQAIARLVAVRLRLAYGLMTDSALQSTRERVRRRLVLLAHGDVTQLRSGRSTITTSQDNLAMMLGISRPTLNKELQALAKLGAITLRYGRIEIRDMELLIGGNGRDGGANPV</sequence>
<dbReference type="Gene3D" id="2.60.120.10">
    <property type="entry name" value="Jelly Rolls"/>
    <property type="match status" value="1"/>
</dbReference>
<evidence type="ECO:0000259" key="5">
    <source>
        <dbReference type="PROSITE" id="PS51063"/>
    </source>
</evidence>
<keyword evidence="3" id="KW-0804">Transcription</keyword>
<dbReference type="PANTHER" id="PTHR24567">
    <property type="entry name" value="CRP FAMILY TRANSCRIPTIONAL REGULATORY PROTEIN"/>
    <property type="match status" value="1"/>
</dbReference>
<keyword evidence="2" id="KW-0238">DNA-binding</keyword>
<keyword evidence="1" id="KW-0805">Transcription regulation</keyword>
<dbReference type="CDD" id="cd00038">
    <property type="entry name" value="CAP_ED"/>
    <property type="match status" value="1"/>
</dbReference>
<dbReference type="SMART" id="SM00419">
    <property type="entry name" value="HTH_CRP"/>
    <property type="match status" value="1"/>
</dbReference>
<dbReference type="SUPFAM" id="SSF46785">
    <property type="entry name" value="Winged helix' DNA-binding domain"/>
    <property type="match status" value="1"/>
</dbReference>
<dbReference type="InterPro" id="IPR036388">
    <property type="entry name" value="WH-like_DNA-bd_sf"/>
</dbReference>
<evidence type="ECO:0000256" key="1">
    <source>
        <dbReference type="ARBA" id="ARBA00023015"/>
    </source>
</evidence>
<dbReference type="SMART" id="SM00100">
    <property type="entry name" value="cNMP"/>
    <property type="match status" value="1"/>
</dbReference>
<comment type="caution">
    <text evidence="6">The sequence shown here is derived from an EMBL/GenBank/DDBJ whole genome shotgun (WGS) entry which is preliminary data.</text>
</comment>
<dbReference type="PROSITE" id="PS50042">
    <property type="entry name" value="CNMP_BINDING_3"/>
    <property type="match status" value="1"/>
</dbReference>
<dbReference type="GO" id="GO:0003677">
    <property type="term" value="F:DNA binding"/>
    <property type="evidence" value="ECO:0007669"/>
    <property type="project" value="UniProtKB-KW"/>
</dbReference>
<dbReference type="Proteomes" id="UP000054770">
    <property type="component" value="Unassembled WGS sequence"/>
</dbReference>
<dbReference type="PROSITE" id="PS51063">
    <property type="entry name" value="HTH_CRP_2"/>
    <property type="match status" value="1"/>
</dbReference>
<dbReference type="GO" id="GO:0005829">
    <property type="term" value="C:cytosol"/>
    <property type="evidence" value="ECO:0007669"/>
    <property type="project" value="TreeGrafter"/>
</dbReference>
<dbReference type="RefSeq" id="WP_200828805.1">
    <property type="nucleotide sequence ID" value="NZ_FCON02000079.1"/>
</dbReference>
<dbReference type="Pfam" id="PF13545">
    <property type="entry name" value="HTH_Crp_2"/>
    <property type="match status" value="1"/>
</dbReference>
<dbReference type="InterPro" id="IPR050397">
    <property type="entry name" value="Env_Response_Regulators"/>
</dbReference>
<name>A0A158KBZ6_9BURK</name>
<dbReference type="PANTHER" id="PTHR24567:SF74">
    <property type="entry name" value="HTH-TYPE TRANSCRIPTIONAL REGULATOR ARCR"/>
    <property type="match status" value="1"/>
</dbReference>
<dbReference type="InterPro" id="IPR036390">
    <property type="entry name" value="WH_DNA-bd_sf"/>
</dbReference>
<organism evidence="6 7">
    <name type="scientific">Caballeronia choica</name>
    <dbReference type="NCBI Taxonomy" id="326476"/>
    <lineage>
        <taxon>Bacteria</taxon>
        <taxon>Pseudomonadati</taxon>
        <taxon>Pseudomonadota</taxon>
        <taxon>Betaproteobacteria</taxon>
        <taxon>Burkholderiales</taxon>
        <taxon>Burkholderiaceae</taxon>
        <taxon>Caballeronia</taxon>
    </lineage>
</organism>
<dbReference type="InterPro" id="IPR018490">
    <property type="entry name" value="cNMP-bd_dom_sf"/>
</dbReference>
<feature type="domain" description="HTH crp-type" evidence="5">
    <location>
        <begin position="146"/>
        <end position="218"/>
    </location>
</feature>
<dbReference type="InterPro" id="IPR012318">
    <property type="entry name" value="HTH_CRP"/>
</dbReference>
<proteinExistence type="predicted"/>
<gene>
    <name evidence="6" type="ORF">AWB68_05472</name>
</gene>
<dbReference type="SUPFAM" id="SSF51206">
    <property type="entry name" value="cAMP-binding domain-like"/>
    <property type="match status" value="1"/>
</dbReference>
<dbReference type="EMBL" id="FCON02000079">
    <property type="protein sequence ID" value="SAL78662.1"/>
    <property type="molecule type" value="Genomic_DNA"/>
</dbReference>
<dbReference type="InterPro" id="IPR000595">
    <property type="entry name" value="cNMP-bd_dom"/>
</dbReference>
<evidence type="ECO:0000256" key="2">
    <source>
        <dbReference type="ARBA" id="ARBA00023125"/>
    </source>
</evidence>
<dbReference type="Pfam" id="PF00027">
    <property type="entry name" value="cNMP_binding"/>
    <property type="match status" value="1"/>
</dbReference>
<dbReference type="GO" id="GO:0003700">
    <property type="term" value="F:DNA-binding transcription factor activity"/>
    <property type="evidence" value="ECO:0007669"/>
    <property type="project" value="TreeGrafter"/>
</dbReference>
<evidence type="ECO:0000313" key="6">
    <source>
        <dbReference type="EMBL" id="SAL78662.1"/>
    </source>
</evidence>
<evidence type="ECO:0000313" key="7">
    <source>
        <dbReference type="Proteomes" id="UP000054770"/>
    </source>
</evidence>
<evidence type="ECO:0000256" key="3">
    <source>
        <dbReference type="ARBA" id="ARBA00023163"/>
    </source>
</evidence>